<evidence type="ECO:0000256" key="1">
    <source>
        <dbReference type="SAM" id="MobiDB-lite"/>
    </source>
</evidence>
<accession>A0A8J5INL1</accession>
<protein>
    <submittedName>
        <fullName evidence="2">Uncharacterized protein</fullName>
    </submittedName>
</protein>
<sequence>MCESCRKRHFSVRQCRLVLQHTDPEWQPAQPPPAVRRRRRKQPAANTTKQFVNTFGTSAELERRKPCAGTLAGRT</sequence>
<keyword evidence="3" id="KW-1185">Reference proteome</keyword>
<reference evidence="2" key="1">
    <citation type="submission" date="2021-01" db="EMBL/GenBank/DDBJ databases">
        <title>Phytophthora aleatoria, a newly-described species from Pinus radiata is distinct from Phytophthora cactorum isolates based on comparative genomics.</title>
        <authorList>
            <person name="Mcdougal R."/>
            <person name="Panda P."/>
            <person name="Williams N."/>
            <person name="Studholme D.J."/>
        </authorList>
    </citation>
    <scope>NUCLEOTIDE SEQUENCE</scope>
    <source>
        <strain evidence="2">NZFS 4037</strain>
    </source>
</reference>
<gene>
    <name evidence="2" type="ORF">JG688_00011969</name>
</gene>
<comment type="caution">
    <text evidence="2">The sequence shown here is derived from an EMBL/GenBank/DDBJ whole genome shotgun (WGS) entry which is preliminary data.</text>
</comment>
<dbReference type="Proteomes" id="UP000709295">
    <property type="component" value="Unassembled WGS sequence"/>
</dbReference>
<evidence type="ECO:0000313" key="3">
    <source>
        <dbReference type="Proteomes" id="UP000709295"/>
    </source>
</evidence>
<dbReference type="EMBL" id="JAENGY010000883">
    <property type="protein sequence ID" value="KAG6955229.1"/>
    <property type="molecule type" value="Genomic_DNA"/>
</dbReference>
<feature type="region of interest" description="Disordered" evidence="1">
    <location>
        <begin position="23"/>
        <end position="47"/>
    </location>
</feature>
<name>A0A8J5INL1_9STRA</name>
<dbReference type="AlphaFoldDB" id="A0A8J5INL1"/>
<evidence type="ECO:0000313" key="2">
    <source>
        <dbReference type="EMBL" id="KAG6955229.1"/>
    </source>
</evidence>
<proteinExistence type="predicted"/>
<organism evidence="2 3">
    <name type="scientific">Phytophthora aleatoria</name>
    <dbReference type="NCBI Taxonomy" id="2496075"/>
    <lineage>
        <taxon>Eukaryota</taxon>
        <taxon>Sar</taxon>
        <taxon>Stramenopiles</taxon>
        <taxon>Oomycota</taxon>
        <taxon>Peronosporomycetes</taxon>
        <taxon>Peronosporales</taxon>
        <taxon>Peronosporaceae</taxon>
        <taxon>Phytophthora</taxon>
    </lineage>
</organism>